<evidence type="ECO:0000313" key="1">
    <source>
        <dbReference type="EMBL" id="OAJ53484.1"/>
    </source>
</evidence>
<proteinExistence type="predicted"/>
<comment type="caution">
    <text evidence="1">The sequence shown here is derived from an EMBL/GenBank/DDBJ whole genome shotgun (WGS) entry which is preliminary data.</text>
</comment>
<name>A0A1A9N0X3_9BURK</name>
<dbReference type="OrthoDB" id="9103698at2"/>
<evidence type="ECO:0000313" key="4">
    <source>
        <dbReference type="Proteomes" id="UP000078116"/>
    </source>
</evidence>
<dbReference type="RefSeq" id="WP_064267927.1">
    <property type="nucleotide sequence ID" value="NZ_LXJZ01000161.1"/>
</dbReference>
<protein>
    <submittedName>
        <fullName evidence="1">Uncharacterized protein</fullName>
    </submittedName>
</protein>
<accession>A0A1A9N0X3</accession>
<dbReference type="Proteomes" id="UP000077961">
    <property type="component" value="Unassembled WGS sequence"/>
</dbReference>
<dbReference type="Proteomes" id="UP000078116">
    <property type="component" value="Unassembled WGS sequence"/>
</dbReference>
<keyword evidence="3" id="KW-1185">Reference proteome</keyword>
<gene>
    <name evidence="2" type="ORF">A6V36_28710</name>
    <name evidence="1" type="ORF">A6V37_08855</name>
</gene>
<evidence type="ECO:0000313" key="3">
    <source>
        <dbReference type="Proteomes" id="UP000077961"/>
    </source>
</evidence>
<organism evidence="1 4">
    <name type="scientific">Paraburkholderia ginsengiterrae</name>
    <dbReference type="NCBI Taxonomy" id="1462993"/>
    <lineage>
        <taxon>Bacteria</taxon>
        <taxon>Pseudomonadati</taxon>
        <taxon>Pseudomonadota</taxon>
        <taxon>Betaproteobacteria</taxon>
        <taxon>Burkholderiales</taxon>
        <taxon>Burkholderiaceae</taxon>
        <taxon>Paraburkholderia</taxon>
    </lineage>
</organism>
<reference evidence="3 4" key="1">
    <citation type="submission" date="2016-04" db="EMBL/GenBank/DDBJ databases">
        <title>Reclassification of Paraburkholderia panaciterrae (Farh et al. 2015) Dobritsa &amp; Samadpour 2016 as a later homotypic synonym of Paraburkholderia ginsengiterrae (Farh et al. 2015) Dobritsa &amp; Samadpour 2016.</title>
        <authorList>
            <person name="Dobritsa A.P."/>
            <person name="Kutumbaka K."/>
            <person name="Samadpour M."/>
        </authorList>
    </citation>
    <scope>NUCLEOTIDE SEQUENCE [LARGE SCALE GENOMIC DNA]</scope>
    <source>
        <strain evidence="1 4">DCY85</strain>
        <strain evidence="2 3">DCY85-1</strain>
    </source>
</reference>
<sequence>MHHAIFERELVHLERVIALAQQKPFPPTYWRDRVKHLEDSPQAPLYRKRIARLASLLSELTG</sequence>
<dbReference type="EMBL" id="LXKA01000360">
    <property type="protein sequence ID" value="OAJ53484.1"/>
    <property type="molecule type" value="Genomic_DNA"/>
</dbReference>
<dbReference type="AlphaFoldDB" id="A0A1A9N0X3"/>
<dbReference type="EMBL" id="LXJZ01000161">
    <property type="protein sequence ID" value="OAJ59036.1"/>
    <property type="molecule type" value="Genomic_DNA"/>
</dbReference>
<evidence type="ECO:0000313" key="2">
    <source>
        <dbReference type="EMBL" id="OAJ59036.1"/>
    </source>
</evidence>